<dbReference type="InterPro" id="IPR010718">
    <property type="entry name" value="DUF1294"/>
</dbReference>
<proteinExistence type="predicted"/>
<evidence type="ECO:0000256" key="1">
    <source>
        <dbReference type="SAM" id="Phobius"/>
    </source>
</evidence>
<accession>A0A1S2LJP2</accession>
<keyword evidence="1" id="KW-1133">Transmembrane helix</keyword>
<keyword evidence="1" id="KW-0472">Membrane</keyword>
<reference evidence="2 3" key="1">
    <citation type="submission" date="2016-10" db="EMBL/GenBank/DDBJ databases">
        <title>Draft genome sequences of four alkaliphilic bacteria belonging to the Anaerobacillus genus.</title>
        <authorList>
            <person name="Bassil N.M."/>
            <person name="Lloyd J.R."/>
        </authorList>
    </citation>
    <scope>NUCLEOTIDE SEQUENCE [LARGE SCALE GENOMIC DNA]</scope>
    <source>
        <strain evidence="2 3">DSM 18345</strain>
    </source>
</reference>
<dbReference type="Pfam" id="PF06961">
    <property type="entry name" value="DUF1294"/>
    <property type="match status" value="1"/>
</dbReference>
<evidence type="ECO:0000313" key="2">
    <source>
        <dbReference type="EMBL" id="OIJ12586.1"/>
    </source>
</evidence>
<feature type="transmembrane region" description="Helical" evidence="1">
    <location>
        <begin position="48"/>
        <end position="67"/>
    </location>
</feature>
<comment type="caution">
    <text evidence="2">The sequence shown here is derived from an EMBL/GenBank/DDBJ whole genome shotgun (WGS) entry which is preliminary data.</text>
</comment>
<keyword evidence="3" id="KW-1185">Reference proteome</keyword>
<keyword evidence="1" id="KW-0812">Transmembrane</keyword>
<gene>
    <name evidence="2" type="ORF">BKP37_13060</name>
</gene>
<organism evidence="2 3">
    <name type="scientific">Anaerobacillus alkalilacustris</name>
    <dbReference type="NCBI Taxonomy" id="393763"/>
    <lineage>
        <taxon>Bacteria</taxon>
        <taxon>Bacillati</taxon>
        <taxon>Bacillota</taxon>
        <taxon>Bacilli</taxon>
        <taxon>Bacillales</taxon>
        <taxon>Bacillaceae</taxon>
        <taxon>Anaerobacillus</taxon>
    </lineage>
</organism>
<name>A0A1S2LJP2_9BACI</name>
<sequence length="68" mass="7984">MFVDKQKAIKGQWRISERKFFLLAIIGGSVGIMLGMRTFRHKTKHNSFRIGMPVIMIIQIVLMSYHYL</sequence>
<dbReference type="EMBL" id="MLQR01000031">
    <property type="protein sequence ID" value="OIJ12586.1"/>
    <property type="molecule type" value="Genomic_DNA"/>
</dbReference>
<protein>
    <recommendedName>
        <fullName evidence="4">DUF1294 domain-containing protein</fullName>
    </recommendedName>
</protein>
<feature type="transmembrane region" description="Helical" evidence="1">
    <location>
        <begin position="20"/>
        <end position="36"/>
    </location>
</feature>
<evidence type="ECO:0000313" key="3">
    <source>
        <dbReference type="Proteomes" id="UP000179524"/>
    </source>
</evidence>
<evidence type="ECO:0008006" key="4">
    <source>
        <dbReference type="Google" id="ProtNLM"/>
    </source>
</evidence>
<dbReference type="Proteomes" id="UP000179524">
    <property type="component" value="Unassembled WGS sequence"/>
</dbReference>
<dbReference type="AlphaFoldDB" id="A0A1S2LJP2"/>